<proteinExistence type="predicted"/>
<evidence type="ECO:0000256" key="7">
    <source>
        <dbReference type="ARBA" id="ARBA00023273"/>
    </source>
</evidence>
<dbReference type="Pfam" id="PF13287">
    <property type="entry name" value="Fn3_assoc"/>
    <property type="match status" value="1"/>
</dbReference>
<evidence type="ECO:0000259" key="10">
    <source>
        <dbReference type="Pfam" id="PF12773"/>
    </source>
</evidence>
<dbReference type="Pfam" id="PF12796">
    <property type="entry name" value="Ank_2"/>
    <property type="match status" value="1"/>
</dbReference>
<evidence type="ECO:0000256" key="1">
    <source>
        <dbReference type="ARBA" id="ARBA00004138"/>
    </source>
</evidence>
<dbReference type="AlphaFoldDB" id="A0A091PN08"/>
<reference evidence="11 12" key="1">
    <citation type="submission" date="2014-04" db="EMBL/GenBank/DDBJ databases">
        <title>Genome evolution of avian class.</title>
        <authorList>
            <person name="Zhang G."/>
            <person name="Li C."/>
        </authorList>
    </citation>
    <scope>NUCLEOTIDE SEQUENCE [LARGE SCALE GENOMIC DNA]</scope>
    <source>
        <strain evidence="11">BGI_N329</strain>
    </source>
</reference>
<dbReference type="SUPFAM" id="SSF48403">
    <property type="entry name" value="Ankyrin repeat"/>
    <property type="match status" value="1"/>
</dbReference>
<dbReference type="GO" id="GO:0042462">
    <property type="term" value="P:eye photoreceptor cell development"/>
    <property type="evidence" value="ECO:0007669"/>
    <property type="project" value="TreeGrafter"/>
</dbReference>
<feature type="repeat" description="ANK" evidence="9">
    <location>
        <begin position="609"/>
        <end position="641"/>
    </location>
</feature>
<evidence type="ECO:0000256" key="6">
    <source>
        <dbReference type="ARBA" id="ARBA00023043"/>
    </source>
</evidence>
<dbReference type="InterPro" id="IPR052481">
    <property type="entry name" value="DZAN1"/>
</dbReference>
<evidence type="ECO:0000256" key="9">
    <source>
        <dbReference type="PROSITE-ProRule" id="PRU00023"/>
    </source>
</evidence>
<sequence length="698" mass="77535">MTAGSVSVPQVIPLRTPLPGKAKHEIDTNTLIEIKSDTPEVSIYYTLDGSKPELIRKPRYGEQNTFKYKGPIVLPVGKIMVKALAVTKDCRESTVVTKVFLVEYKQPNILFSLEDDDKNFLKYIATQVSFSNGNPLCEYKMFFSNACTKNKYLNHFASSSAVTSRKSLASTQVARIQRETDFLKCAYCFAPRLSDPLAHFCQECGSPIPPVPVHRFPPPEGAQMAPCLECRHLVPMNTPTCIVCESPIAPQLQPQTNICIKGKVICQMCGTGNPLHHKHCVTCESKLPEIQTPMFGGDTPPPYHSQQRKTVSCSKCNRVNQCDARFCDWCGAKARALGPGPPPSYFTCFKCGKSNHPYARFCGSCGVYIEPPSRAKQFQAQVAWQPLSISLPKSRAEIKGREDKGTQTVGLFYPSSKLLEKKQLELISQKEKLEKMSDHKPLLTAISPGKGYWRKQLDHVCAHLRSYAQNNLEFRALIGEPQMGKVGRSFICEDDYEVTITLNYALAINKDIHTNKPVKFSSHYLNTVTEVRDGQDGSQTVFGKDDHNLFHSRGKIKRTKSRTLTEKEDKLPVQSRQLLEELGPNGKGRITLVERLLQEGADPNCIGDENRPALTVAVLNKHAEAISLLVQKGADIDQQSGLHNNTALHEAVLLGLEGEECIRVLLRCNASIKKKNAKGQSAYDLAVTAGNNEVISLF</sequence>
<dbReference type="InterPro" id="IPR025874">
    <property type="entry name" value="DZR"/>
</dbReference>
<dbReference type="GO" id="GO:0005929">
    <property type="term" value="C:cilium"/>
    <property type="evidence" value="ECO:0007669"/>
    <property type="project" value="UniProtKB-SubCell"/>
</dbReference>
<comment type="subcellular location">
    <subcellularLocation>
        <location evidence="1">Cell projection</location>
        <location evidence="1">Cilium</location>
    </subcellularLocation>
</comment>
<dbReference type="Pfam" id="PF12773">
    <property type="entry name" value="DZR"/>
    <property type="match status" value="1"/>
</dbReference>
<evidence type="ECO:0000256" key="2">
    <source>
        <dbReference type="ARBA" id="ARBA00022723"/>
    </source>
</evidence>
<feature type="non-terminal residue" evidence="11">
    <location>
        <position position="698"/>
    </location>
</feature>
<evidence type="ECO:0000256" key="8">
    <source>
        <dbReference type="ARBA" id="ARBA00039856"/>
    </source>
</evidence>
<organism evidence="11 12">
    <name type="scientific">Haliaeetus albicilla</name>
    <name type="common">White-tailed sea-eagle</name>
    <name type="synonym">Falco albicilla</name>
    <dbReference type="NCBI Taxonomy" id="8969"/>
    <lineage>
        <taxon>Eukaryota</taxon>
        <taxon>Metazoa</taxon>
        <taxon>Chordata</taxon>
        <taxon>Craniata</taxon>
        <taxon>Vertebrata</taxon>
        <taxon>Euteleostomi</taxon>
        <taxon>Archelosauria</taxon>
        <taxon>Archosauria</taxon>
        <taxon>Dinosauria</taxon>
        <taxon>Saurischia</taxon>
        <taxon>Theropoda</taxon>
        <taxon>Coelurosauria</taxon>
        <taxon>Aves</taxon>
        <taxon>Neognathae</taxon>
        <taxon>Neoaves</taxon>
        <taxon>Telluraves</taxon>
        <taxon>Accipitrimorphae</taxon>
        <taxon>Accipitriformes</taxon>
        <taxon>Accipitridae</taxon>
        <taxon>Accipitrinae</taxon>
        <taxon>Haliaeetus</taxon>
    </lineage>
</organism>
<dbReference type="SMART" id="SM00248">
    <property type="entry name" value="ANK"/>
    <property type="match status" value="2"/>
</dbReference>
<dbReference type="PROSITE" id="PS50088">
    <property type="entry name" value="ANK_REPEAT"/>
    <property type="match status" value="1"/>
</dbReference>
<evidence type="ECO:0000313" key="12">
    <source>
        <dbReference type="Proteomes" id="UP000054379"/>
    </source>
</evidence>
<evidence type="ECO:0000256" key="3">
    <source>
        <dbReference type="ARBA" id="ARBA00022737"/>
    </source>
</evidence>
<feature type="domain" description="DZANK-type" evidence="10">
    <location>
        <begin position="313"/>
        <end position="366"/>
    </location>
</feature>
<keyword evidence="3" id="KW-0677">Repeat</keyword>
<evidence type="ECO:0000313" key="11">
    <source>
        <dbReference type="EMBL" id="KFQ08706.1"/>
    </source>
</evidence>
<dbReference type="Proteomes" id="UP000054379">
    <property type="component" value="Unassembled WGS sequence"/>
</dbReference>
<dbReference type="InterPro" id="IPR036770">
    <property type="entry name" value="Ankyrin_rpt-contain_sf"/>
</dbReference>
<gene>
    <name evidence="11" type="ORF">N329_09437</name>
</gene>
<dbReference type="PANTHER" id="PTHR16058">
    <property type="entry name" value="DOUBLE ZINC RIBBON AND ANKYRIN REPEAT-CONTAINING PROTEIN 1"/>
    <property type="match status" value="1"/>
</dbReference>
<dbReference type="InterPro" id="IPR026876">
    <property type="entry name" value="Fn3_assoc_repeat"/>
</dbReference>
<dbReference type="Gene3D" id="1.25.40.20">
    <property type="entry name" value="Ankyrin repeat-containing domain"/>
    <property type="match status" value="1"/>
</dbReference>
<dbReference type="EMBL" id="KK661827">
    <property type="protein sequence ID" value="KFQ08706.1"/>
    <property type="molecule type" value="Genomic_DNA"/>
</dbReference>
<dbReference type="PROSITE" id="PS50297">
    <property type="entry name" value="ANK_REP_REGION"/>
    <property type="match status" value="1"/>
</dbReference>
<keyword evidence="4" id="KW-0863">Zinc-finger</keyword>
<keyword evidence="2" id="KW-0479">Metal-binding</keyword>
<dbReference type="InterPro" id="IPR002110">
    <property type="entry name" value="Ankyrin_rpt"/>
</dbReference>
<evidence type="ECO:0000256" key="5">
    <source>
        <dbReference type="ARBA" id="ARBA00022833"/>
    </source>
</evidence>
<accession>A0A091PN08</accession>
<dbReference type="GO" id="GO:0008270">
    <property type="term" value="F:zinc ion binding"/>
    <property type="evidence" value="ECO:0007669"/>
    <property type="project" value="UniProtKB-KW"/>
</dbReference>
<evidence type="ECO:0000256" key="4">
    <source>
        <dbReference type="ARBA" id="ARBA00022771"/>
    </source>
</evidence>
<keyword evidence="6 9" id="KW-0040">ANK repeat</keyword>
<protein>
    <recommendedName>
        <fullName evidence="8">Double zinc ribbon and ankyrin repeat-containing protein 1</fullName>
    </recommendedName>
</protein>
<dbReference type="PANTHER" id="PTHR16058:SF4">
    <property type="entry name" value="DOUBLE ZINC RIBBON AND ANKYRIN REPEAT-CONTAINING PROTEIN 1"/>
    <property type="match status" value="1"/>
</dbReference>
<keyword evidence="5" id="KW-0862">Zinc</keyword>
<name>A0A091PN08_HALAL</name>
<keyword evidence="7" id="KW-0966">Cell projection</keyword>